<reference evidence="4 5" key="1">
    <citation type="submission" date="2016-08" db="EMBL/GenBank/DDBJ databases">
        <title>Genome of Bacillus solimangrovi GH2-4.</title>
        <authorList>
            <person name="Lim S."/>
            <person name="Kim B.-C."/>
        </authorList>
    </citation>
    <scope>NUCLEOTIDE SEQUENCE [LARGE SCALE GENOMIC DNA]</scope>
    <source>
        <strain evidence="4 5">GH2-4</strain>
    </source>
</reference>
<feature type="transmembrane region" description="Helical" evidence="2">
    <location>
        <begin position="206"/>
        <end position="225"/>
    </location>
</feature>
<feature type="transmembrane region" description="Helical" evidence="2">
    <location>
        <begin position="257"/>
        <end position="276"/>
    </location>
</feature>
<feature type="transmembrane region" description="Helical" evidence="2">
    <location>
        <begin position="79"/>
        <end position="97"/>
    </location>
</feature>
<comment type="similarity">
    <text evidence="1">Belongs to the EamA transporter family.</text>
</comment>
<keyword evidence="2" id="KW-0472">Membrane</keyword>
<name>A0A1E5LES9_9BACI</name>
<keyword evidence="2" id="KW-1133">Transmembrane helix</keyword>
<feature type="transmembrane region" description="Helical" evidence="2">
    <location>
        <begin position="103"/>
        <end position="123"/>
    </location>
</feature>
<evidence type="ECO:0000259" key="3">
    <source>
        <dbReference type="Pfam" id="PF00892"/>
    </source>
</evidence>
<feature type="transmembrane region" description="Helical" evidence="2">
    <location>
        <begin position="282"/>
        <end position="302"/>
    </location>
</feature>
<dbReference type="Pfam" id="PF00892">
    <property type="entry name" value="EamA"/>
    <property type="match status" value="1"/>
</dbReference>
<feature type="transmembrane region" description="Helical" evidence="2">
    <location>
        <begin position="135"/>
        <end position="155"/>
    </location>
</feature>
<feature type="transmembrane region" description="Helical" evidence="2">
    <location>
        <begin position="231"/>
        <end position="250"/>
    </location>
</feature>
<proteinExistence type="inferred from homology"/>
<evidence type="ECO:0000313" key="4">
    <source>
        <dbReference type="EMBL" id="OEH92579.1"/>
    </source>
</evidence>
<accession>A0A1E5LES9</accession>
<dbReference type="Proteomes" id="UP000095209">
    <property type="component" value="Unassembled WGS sequence"/>
</dbReference>
<dbReference type="InterPro" id="IPR000620">
    <property type="entry name" value="EamA_dom"/>
</dbReference>
<protein>
    <recommendedName>
        <fullName evidence="3">EamA domain-containing protein</fullName>
    </recommendedName>
</protein>
<feature type="transmembrane region" description="Helical" evidence="2">
    <location>
        <begin position="40"/>
        <end position="58"/>
    </location>
</feature>
<keyword evidence="5" id="KW-1185">Reference proteome</keyword>
<dbReference type="GO" id="GO:0016020">
    <property type="term" value="C:membrane"/>
    <property type="evidence" value="ECO:0007669"/>
    <property type="project" value="InterPro"/>
</dbReference>
<dbReference type="EMBL" id="MJEH01000024">
    <property type="protein sequence ID" value="OEH92579.1"/>
    <property type="molecule type" value="Genomic_DNA"/>
</dbReference>
<evidence type="ECO:0000256" key="2">
    <source>
        <dbReference type="SAM" id="Phobius"/>
    </source>
</evidence>
<dbReference type="RefSeq" id="WP_069717362.1">
    <property type="nucleotide sequence ID" value="NZ_MJEH01000024.1"/>
</dbReference>
<comment type="caution">
    <text evidence="4">The sequence shown here is derived from an EMBL/GenBank/DDBJ whole genome shotgun (WGS) entry which is preliminary data.</text>
</comment>
<dbReference type="AlphaFoldDB" id="A0A1E5LES9"/>
<feature type="transmembrane region" description="Helical" evidence="2">
    <location>
        <begin position="12"/>
        <end position="34"/>
    </location>
</feature>
<evidence type="ECO:0000313" key="5">
    <source>
        <dbReference type="Proteomes" id="UP000095209"/>
    </source>
</evidence>
<sequence>MALKTKAPIQNTYLYSLLLLTISALLTSANQVFYAKQVQTINPITFTFISFLLCMIMFQTIHYLKKDTSKNSKTSYRDIVLLNISTVVAFVSFYFALKYIEPAVVSAIEMGLAPFFLLVFSTWLYPSRKASVKDYFISAGVLTGSLFLYWTTINGQSGLGVIPGDTLFKGISAALSCSIGAVFATIYSKRLSNQGWHAEKIMAHRFYAIIIFSALFASKSLPNVLINHWEWILIASIAGVILPLYLMQIGIQFCDPFVVMMSICLIPIFTFFFQLFDPRIVWSTQTLFGILLLTFATGLSMYQKK</sequence>
<keyword evidence="2" id="KW-0812">Transmembrane</keyword>
<organism evidence="4 5">
    <name type="scientific">Bacillus solimangrovi</name>
    <dbReference type="NCBI Taxonomy" id="1305675"/>
    <lineage>
        <taxon>Bacteria</taxon>
        <taxon>Bacillati</taxon>
        <taxon>Bacillota</taxon>
        <taxon>Bacilli</taxon>
        <taxon>Bacillales</taxon>
        <taxon>Bacillaceae</taxon>
        <taxon>Bacillus</taxon>
    </lineage>
</organism>
<gene>
    <name evidence="4" type="ORF">BFG57_14950</name>
</gene>
<feature type="transmembrane region" description="Helical" evidence="2">
    <location>
        <begin position="167"/>
        <end position="186"/>
    </location>
</feature>
<evidence type="ECO:0000256" key="1">
    <source>
        <dbReference type="ARBA" id="ARBA00007362"/>
    </source>
</evidence>
<feature type="domain" description="EamA" evidence="3">
    <location>
        <begin position="16"/>
        <end position="149"/>
    </location>
</feature>